<keyword evidence="3" id="KW-0675">Receptor</keyword>
<dbReference type="EMBL" id="FONX01000021">
    <property type="protein sequence ID" value="SFF27080.1"/>
    <property type="molecule type" value="Genomic_DNA"/>
</dbReference>
<dbReference type="Pfam" id="PF03401">
    <property type="entry name" value="TctC"/>
    <property type="match status" value="1"/>
</dbReference>
<proteinExistence type="inferred from homology"/>
<dbReference type="InterPro" id="IPR042100">
    <property type="entry name" value="Bug_dom1"/>
</dbReference>
<name>A0A1I2HCR2_9BURK</name>
<dbReference type="PANTHER" id="PTHR42928:SF5">
    <property type="entry name" value="BLR1237 PROTEIN"/>
    <property type="match status" value="1"/>
</dbReference>
<evidence type="ECO:0000256" key="2">
    <source>
        <dbReference type="SAM" id="SignalP"/>
    </source>
</evidence>
<dbReference type="RefSeq" id="WP_092941866.1">
    <property type="nucleotide sequence ID" value="NZ_FONX01000021.1"/>
</dbReference>
<dbReference type="CDD" id="cd13579">
    <property type="entry name" value="PBP2_Bug_NagM"/>
    <property type="match status" value="1"/>
</dbReference>
<evidence type="ECO:0000313" key="4">
    <source>
        <dbReference type="Proteomes" id="UP000199119"/>
    </source>
</evidence>
<keyword evidence="4" id="KW-1185">Reference proteome</keyword>
<organism evidence="3 4">
    <name type="scientific">Paracidovorax wautersii</name>
    <dbReference type="NCBI Taxonomy" id="1177982"/>
    <lineage>
        <taxon>Bacteria</taxon>
        <taxon>Pseudomonadati</taxon>
        <taxon>Pseudomonadota</taxon>
        <taxon>Betaproteobacteria</taxon>
        <taxon>Burkholderiales</taxon>
        <taxon>Comamonadaceae</taxon>
        <taxon>Paracidovorax</taxon>
    </lineage>
</organism>
<dbReference type="OrthoDB" id="9150102at2"/>
<keyword evidence="2" id="KW-0732">Signal</keyword>
<evidence type="ECO:0000256" key="1">
    <source>
        <dbReference type="ARBA" id="ARBA00006987"/>
    </source>
</evidence>
<dbReference type="InterPro" id="IPR006311">
    <property type="entry name" value="TAT_signal"/>
</dbReference>
<gene>
    <name evidence="3" type="ORF">SAMN04489711_12162</name>
</gene>
<reference evidence="4" key="1">
    <citation type="submission" date="2016-10" db="EMBL/GenBank/DDBJ databases">
        <authorList>
            <person name="Varghese N."/>
            <person name="Submissions S."/>
        </authorList>
    </citation>
    <scope>NUCLEOTIDE SEQUENCE [LARGE SCALE GENOMIC DNA]</scope>
    <source>
        <strain evidence="4">DSM 27981</strain>
    </source>
</reference>
<dbReference type="PANTHER" id="PTHR42928">
    <property type="entry name" value="TRICARBOXYLATE-BINDING PROTEIN"/>
    <property type="match status" value="1"/>
</dbReference>
<dbReference type="PIRSF" id="PIRSF017082">
    <property type="entry name" value="YflP"/>
    <property type="match status" value="1"/>
</dbReference>
<accession>A0A1I2HCR2</accession>
<feature type="chain" id="PRO_5011509763" evidence="2">
    <location>
        <begin position="26"/>
        <end position="332"/>
    </location>
</feature>
<dbReference type="InterPro" id="IPR005064">
    <property type="entry name" value="BUG"/>
</dbReference>
<dbReference type="STRING" id="1177982.SAMN04489711_12162"/>
<sequence length="332" mass="35608">MIDRRQFTRLTAALAPALWAAPGWAQAPQASPPPLPGVAKIITGFPPGGTLDALARRVAERMRDRYASTVLVDNKPGAGGQIGILTLRDSPADGSTLLVTPSSMLSIYPYTYPKLRYSLDDLAPVSLGAMMDHGIAVGPGVPASVRTLADFLAWASAHPTEANYGNPGAGSMPHMVGVLLSQMAKVELRSIPYRGTVPGVQDLLGGQIPAFWGPIGDYLQHIKPGTLRVLATAGARRSPFLPQVPTLQELGYPLKVHEWYGFFLPRKASPETVQRASEALRAGLAHPEVIEYGKQYGLEVRSSTPAELGQMLRADADQWRGLIRQTGFTAES</sequence>
<feature type="signal peptide" evidence="2">
    <location>
        <begin position="1"/>
        <end position="25"/>
    </location>
</feature>
<dbReference type="PROSITE" id="PS51318">
    <property type="entry name" value="TAT"/>
    <property type="match status" value="1"/>
</dbReference>
<dbReference type="SUPFAM" id="SSF53850">
    <property type="entry name" value="Periplasmic binding protein-like II"/>
    <property type="match status" value="1"/>
</dbReference>
<protein>
    <submittedName>
        <fullName evidence="3">Tripartite-type tricarboxylate transporter, receptor component TctC</fullName>
    </submittedName>
</protein>
<evidence type="ECO:0000313" key="3">
    <source>
        <dbReference type="EMBL" id="SFF27080.1"/>
    </source>
</evidence>
<dbReference type="Proteomes" id="UP000199119">
    <property type="component" value="Unassembled WGS sequence"/>
</dbReference>
<dbReference type="AlphaFoldDB" id="A0A1I2HCR2"/>
<dbReference type="Gene3D" id="3.40.190.10">
    <property type="entry name" value="Periplasmic binding protein-like II"/>
    <property type="match status" value="1"/>
</dbReference>
<dbReference type="Gene3D" id="3.40.190.150">
    <property type="entry name" value="Bordetella uptake gene, domain 1"/>
    <property type="match status" value="1"/>
</dbReference>
<comment type="similarity">
    <text evidence="1">Belongs to the UPF0065 (bug) family.</text>
</comment>